<dbReference type="OrthoDB" id="5786851at2"/>
<proteinExistence type="predicted"/>
<dbReference type="AlphaFoldDB" id="A0A345P4X0"/>
<dbReference type="Gene3D" id="3.30.450.150">
    <property type="entry name" value="Haem-degrading domain"/>
    <property type="match status" value="1"/>
</dbReference>
<dbReference type="EMBL" id="CP031222">
    <property type="protein sequence ID" value="AXI02329.1"/>
    <property type="molecule type" value="Genomic_DNA"/>
</dbReference>
<dbReference type="PANTHER" id="PTHR34309:SF10">
    <property type="entry name" value="SLR1406 PROTEIN"/>
    <property type="match status" value="1"/>
</dbReference>
<feature type="signal peptide" evidence="1">
    <location>
        <begin position="1"/>
        <end position="20"/>
    </location>
</feature>
<dbReference type="InterPro" id="IPR052517">
    <property type="entry name" value="GlcG_carb_metab_protein"/>
</dbReference>
<dbReference type="Pfam" id="PF03928">
    <property type="entry name" value="HbpS-like"/>
    <property type="match status" value="1"/>
</dbReference>
<sequence length="178" mass="17748">MKYYSLCLASLLSTAAPCFAADAVSAPASPALTAAQAQPAARGPSLTLALEAAQKAIDTCQALDQKISVSVLDSGSVLKVLLASDGASSRGVQSSQNKAITALAFGTSSSKVADVVKADSKLSEKLAANPNFNTRAGAVLIKVGDEVIGAIGVGGARGSEKDEACAVAGLNAIQSRVK</sequence>
<feature type="chain" id="PRO_5016814536" evidence="1">
    <location>
        <begin position="21"/>
        <end position="178"/>
    </location>
</feature>
<organism evidence="2 3">
    <name type="scientific">Aquirhabdus parva</name>
    <dbReference type="NCBI Taxonomy" id="2283318"/>
    <lineage>
        <taxon>Bacteria</taxon>
        <taxon>Pseudomonadati</taxon>
        <taxon>Pseudomonadota</taxon>
        <taxon>Gammaproteobacteria</taxon>
        <taxon>Moraxellales</taxon>
        <taxon>Moraxellaceae</taxon>
        <taxon>Aquirhabdus</taxon>
    </lineage>
</organism>
<protein>
    <submittedName>
        <fullName evidence="2">Heme-binding protein</fullName>
    </submittedName>
</protein>
<evidence type="ECO:0000256" key="1">
    <source>
        <dbReference type="SAM" id="SignalP"/>
    </source>
</evidence>
<name>A0A345P4X0_9GAMM</name>
<dbReference type="InterPro" id="IPR005624">
    <property type="entry name" value="PduO/GlcC-like"/>
</dbReference>
<dbReference type="InterPro" id="IPR038084">
    <property type="entry name" value="PduO/GlcC-like_sf"/>
</dbReference>
<accession>A0A345P4X0</accession>
<dbReference type="SUPFAM" id="SSF143744">
    <property type="entry name" value="GlcG-like"/>
    <property type="match status" value="1"/>
</dbReference>
<keyword evidence="3" id="KW-1185">Reference proteome</keyword>
<dbReference type="RefSeq" id="WP_114898439.1">
    <property type="nucleotide sequence ID" value="NZ_CP031222.1"/>
</dbReference>
<gene>
    <name evidence="2" type="ORF">HYN46_05450</name>
</gene>
<evidence type="ECO:0000313" key="2">
    <source>
        <dbReference type="EMBL" id="AXI02329.1"/>
    </source>
</evidence>
<dbReference type="Proteomes" id="UP000253940">
    <property type="component" value="Chromosome"/>
</dbReference>
<reference evidence="2 3" key="1">
    <citation type="submission" date="2018-07" db="EMBL/GenBank/DDBJ databases">
        <title>Genome sequencing of Moraxellaceae gen. HYN0046.</title>
        <authorList>
            <person name="Kim M."/>
            <person name="Yi H."/>
        </authorList>
    </citation>
    <scope>NUCLEOTIDE SEQUENCE [LARGE SCALE GENOMIC DNA]</scope>
    <source>
        <strain evidence="2 3">HYN0046</strain>
    </source>
</reference>
<dbReference type="KEGG" id="mbah:HYN46_05450"/>
<keyword evidence="1" id="KW-0732">Signal</keyword>
<dbReference type="PANTHER" id="PTHR34309">
    <property type="entry name" value="SLR1406 PROTEIN"/>
    <property type="match status" value="1"/>
</dbReference>
<evidence type="ECO:0000313" key="3">
    <source>
        <dbReference type="Proteomes" id="UP000253940"/>
    </source>
</evidence>